<organism evidence="13 14">
    <name type="scientific">Cryphonectria parasitica (strain ATCC 38755 / EP155)</name>
    <dbReference type="NCBI Taxonomy" id="660469"/>
    <lineage>
        <taxon>Eukaryota</taxon>
        <taxon>Fungi</taxon>
        <taxon>Dikarya</taxon>
        <taxon>Ascomycota</taxon>
        <taxon>Pezizomycotina</taxon>
        <taxon>Sordariomycetes</taxon>
        <taxon>Sordariomycetidae</taxon>
        <taxon>Diaporthales</taxon>
        <taxon>Cryphonectriaceae</taxon>
        <taxon>Cryphonectria-Endothia species complex</taxon>
        <taxon>Cryphonectria</taxon>
    </lineage>
</organism>
<evidence type="ECO:0000313" key="13">
    <source>
        <dbReference type="EMBL" id="KAF3767468.1"/>
    </source>
</evidence>
<feature type="compositionally biased region" description="Acidic residues" evidence="9">
    <location>
        <begin position="1079"/>
        <end position="1091"/>
    </location>
</feature>
<dbReference type="RefSeq" id="XP_040778429.1">
    <property type="nucleotide sequence ID" value="XM_040918800.1"/>
</dbReference>
<dbReference type="InterPro" id="IPR040459">
    <property type="entry name" value="MJ1316"/>
</dbReference>
<keyword evidence="14" id="KW-1185">Reference proteome</keyword>
<dbReference type="SUPFAM" id="SSF55144">
    <property type="entry name" value="LigT-like"/>
    <property type="match status" value="1"/>
</dbReference>
<comment type="subcellular location">
    <subcellularLocation>
        <location evidence="1">Nucleus</location>
    </subcellularLocation>
</comment>
<dbReference type="InterPro" id="IPR005135">
    <property type="entry name" value="Endo/exonuclease/phosphatase"/>
</dbReference>
<evidence type="ECO:0000256" key="4">
    <source>
        <dbReference type="ARBA" id="ARBA00022664"/>
    </source>
</evidence>
<dbReference type="InterPro" id="IPR009097">
    <property type="entry name" value="Cyclic_Pdiesterase"/>
</dbReference>
<dbReference type="GeneID" id="63835929"/>
<evidence type="ECO:0000256" key="8">
    <source>
        <dbReference type="ARBA" id="ARBA00023242"/>
    </source>
</evidence>
<evidence type="ECO:0000256" key="9">
    <source>
        <dbReference type="SAM" id="MobiDB-lite"/>
    </source>
</evidence>
<feature type="region of interest" description="Disordered" evidence="9">
    <location>
        <begin position="1077"/>
        <end position="1122"/>
    </location>
</feature>
<feature type="domain" description="Poly(A) polymerase central" evidence="12">
    <location>
        <begin position="772"/>
        <end position="898"/>
    </location>
</feature>
<keyword evidence="5" id="KW-0808">Transferase</keyword>
<dbReference type="InterPro" id="IPR036691">
    <property type="entry name" value="Endo/exonu/phosph_ase_sf"/>
</dbReference>
<dbReference type="EMBL" id="MU032346">
    <property type="protein sequence ID" value="KAF3767468.1"/>
    <property type="molecule type" value="Genomic_DNA"/>
</dbReference>
<dbReference type="Pfam" id="PF04928">
    <property type="entry name" value="PAP_central"/>
    <property type="match status" value="1"/>
</dbReference>
<reference evidence="13" key="1">
    <citation type="journal article" date="2020" name="Phytopathology">
        <title>Genome sequence of the chestnut blight fungus Cryphonectria parasitica EP155: A fundamental resource for an archetypical invasive plant pathogen.</title>
        <authorList>
            <person name="Crouch J.A."/>
            <person name="Dawe A."/>
            <person name="Aerts A."/>
            <person name="Barry K."/>
            <person name="Churchill A.C.L."/>
            <person name="Grimwood J."/>
            <person name="Hillman B."/>
            <person name="Milgroom M.G."/>
            <person name="Pangilinan J."/>
            <person name="Smith M."/>
            <person name="Salamov A."/>
            <person name="Schmutz J."/>
            <person name="Yadav J."/>
            <person name="Grigoriev I.V."/>
            <person name="Nuss D."/>
        </authorList>
    </citation>
    <scope>NUCLEOTIDE SEQUENCE</scope>
    <source>
        <strain evidence="13">EP155</strain>
    </source>
</reference>
<dbReference type="GO" id="GO:0006397">
    <property type="term" value="P:mRNA processing"/>
    <property type="evidence" value="ECO:0007669"/>
    <property type="project" value="UniProtKB-KW"/>
</dbReference>
<name>A0A9P4Y6I7_CRYP1</name>
<dbReference type="AlphaFoldDB" id="A0A9P4Y6I7"/>
<dbReference type="Pfam" id="PF04457">
    <property type="entry name" value="MJ1316"/>
    <property type="match status" value="1"/>
</dbReference>
<dbReference type="SUPFAM" id="SSF55003">
    <property type="entry name" value="PAP/Archaeal CCA-adding enzyme, C-terminal domain"/>
    <property type="match status" value="1"/>
</dbReference>
<dbReference type="Proteomes" id="UP000803844">
    <property type="component" value="Unassembled WGS sequence"/>
</dbReference>
<dbReference type="Pfam" id="PF13563">
    <property type="entry name" value="2_5_RNA_ligase2"/>
    <property type="match status" value="1"/>
</dbReference>
<evidence type="ECO:0000256" key="2">
    <source>
        <dbReference type="ARBA" id="ARBA00010912"/>
    </source>
</evidence>
<dbReference type="GO" id="GO:0031123">
    <property type="term" value="P:RNA 3'-end processing"/>
    <property type="evidence" value="ECO:0007669"/>
    <property type="project" value="InterPro"/>
</dbReference>
<evidence type="ECO:0000256" key="3">
    <source>
        <dbReference type="ARBA" id="ARBA00012388"/>
    </source>
</evidence>
<keyword evidence="6" id="KW-0547">Nucleotide-binding</keyword>
<evidence type="ECO:0000313" key="14">
    <source>
        <dbReference type="Proteomes" id="UP000803844"/>
    </source>
</evidence>
<feature type="domain" description="MJ1316 RNA cyclic group end recognition" evidence="11">
    <location>
        <begin position="1139"/>
        <end position="1209"/>
    </location>
</feature>
<feature type="domain" description="Endonuclease/exonuclease/phosphatase" evidence="10">
    <location>
        <begin position="261"/>
        <end position="559"/>
    </location>
</feature>
<sequence>MGGLEQTAAGGAAPAVATVSHDTALCIVPPRSLWPRIDRLRSRYDKAYGKWPPHVNLIYPFVQVDALPRALELVRSAVQGRDPFRVQFGAADVFRHRHDNTIFLYDDDEARREQLGRLRQAILVALGARPKDAGGYRMHMSLGQSEDVDESWHHFLLEKARLLPGIEWEVDELHLLVRERVQVGDSLSAQMKGWATISLKDGTIYQSATLQALDDGNLSIPAPEAPYNYDGGQGWKKISPDRTFPETETAEDASSTTLAVATYNVLAEFQYPPSHKRYPLLIENILSKKAKTDVLALQEVTDDFLSYLLADQNIRQAFPFCSHGPPNQEDVEPLPSHNNIIVLSRHAFEWESVPFNREHKNALVVKFQGLGRWDDADFTPLILATVHLTHGLKDGSIAAKKSEIDKMLKYLAQNYPDHPTVLAGDFNITSSAYTISQALERNVVSAQAATHLRNLDATFTRNGFVDAWTVFQLEKGAGPDEEVIEFALEGEQGATYDPTVNALAAEIVGSGFGMRPQRIDRVLAKGDGFLHVLHFNKFGDVTTEANGESGPQTLYASDHWGIRTVLKLGFETESTRSATSQLVPVQSRTAKGALADSEALETALQNAGAIPSDEDIRTRAAAFHLLKGVILDTSSSEPAQSATALIFLPVGSYGLGVWTLSSDIDCLCIGPFSAPTFFSLATERLRKAADRGVRIIRRVKANTGTMLELDLQGARFDLQYASAQAVVELWPAVLRFPTSHAVWRLSSSTLSKLRAIRDLDYVRHSVPDMTKFARAHRLIKTWAKNRGIYTAKFGYLGGFQITILLARVYKLLARDAALLSVADVLATFFHHYADFAWKRNLVFDPFFHKTLNYRRTDREPLAILGYFPPALNTSLAASTPSVRTIAAEFKRAASLLSEESMSMTWPKFVNSDGTFDFLRGFRSYVKIDVQFWGGSITKGRGFVGWVESRCVSLLVDLNRRAPALHARFWPARWTEKSEDTSVLPHRAGTPAADDDSGGDYQGCYLIGLDKLKEDNMSTEDEKVMYGTLLSVLGRFAEQIRGDTRHFDAQSSWMSASVVKAAEVGSLQVDRREWGKYAIGEDDESDDEDGEDAAAAAQNHSLGDEYEDQNYAPKKKKPARAITNQPRAVVVPKPEGAGRFRTAADVLNRLRWDPSLDSADHVVGYEDRFLGAMEKALDAWKLEQTHEEFIPQHRILYFKRKSDGVVVWERRTRKDLLFGSG</sequence>
<accession>A0A9P4Y6I7</accession>
<dbReference type="EC" id="2.7.7.19" evidence="3"/>
<dbReference type="GO" id="GO:0005634">
    <property type="term" value="C:nucleus"/>
    <property type="evidence" value="ECO:0007669"/>
    <property type="project" value="UniProtKB-SubCell"/>
</dbReference>
<dbReference type="Gene3D" id="3.90.1140.10">
    <property type="entry name" value="Cyclic phosphodiesterase"/>
    <property type="match status" value="1"/>
</dbReference>
<keyword evidence="8" id="KW-0539">Nucleus</keyword>
<evidence type="ECO:0000259" key="11">
    <source>
        <dbReference type="Pfam" id="PF04457"/>
    </source>
</evidence>
<dbReference type="SUPFAM" id="SSF81301">
    <property type="entry name" value="Nucleotidyltransferase"/>
    <property type="match status" value="1"/>
</dbReference>
<proteinExistence type="inferred from homology"/>
<keyword evidence="4" id="KW-0507">mRNA processing</keyword>
<dbReference type="SUPFAM" id="SSF81631">
    <property type="entry name" value="PAP/OAS1 substrate-binding domain"/>
    <property type="match status" value="1"/>
</dbReference>
<dbReference type="Pfam" id="PF03372">
    <property type="entry name" value="Exo_endo_phos"/>
    <property type="match status" value="1"/>
</dbReference>
<dbReference type="GO" id="GO:0005524">
    <property type="term" value="F:ATP binding"/>
    <property type="evidence" value="ECO:0007669"/>
    <property type="project" value="UniProtKB-KW"/>
</dbReference>
<dbReference type="Gene3D" id="3.30.460.10">
    <property type="entry name" value="Beta Polymerase, domain 2"/>
    <property type="match status" value="1"/>
</dbReference>
<dbReference type="OrthoDB" id="10263155at2759"/>
<comment type="similarity">
    <text evidence="2">Belongs to the poly(A) polymerase family.</text>
</comment>
<protein>
    <recommendedName>
        <fullName evidence="3">polynucleotide adenylyltransferase</fullName>
        <ecNumber evidence="3">2.7.7.19</ecNumber>
    </recommendedName>
</protein>
<dbReference type="InterPro" id="IPR043519">
    <property type="entry name" value="NT_sf"/>
</dbReference>
<evidence type="ECO:0000256" key="5">
    <source>
        <dbReference type="ARBA" id="ARBA00022679"/>
    </source>
</evidence>
<dbReference type="SUPFAM" id="SSF56219">
    <property type="entry name" value="DNase I-like"/>
    <property type="match status" value="1"/>
</dbReference>
<dbReference type="PANTHER" id="PTHR10682">
    <property type="entry name" value="POLY A POLYMERASE"/>
    <property type="match status" value="1"/>
</dbReference>
<dbReference type="Gene3D" id="3.60.10.10">
    <property type="entry name" value="Endonuclease/exonuclease/phosphatase"/>
    <property type="match status" value="1"/>
</dbReference>
<gene>
    <name evidence="13" type="ORF">M406DRAFT_288543</name>
</gene>
<comment type="caution">
    <text evidence="13">The sequence shown here is derived from an EMBL/GenBank/DDBJ whole genome shotgun (WGS) entry which is preliminary data.</text>
</comment>
<dbReference type="InterPro" id="IPR011068">
    <property type="entry name" value="NuclTrfase_I-like_C"/>
</dbReference>
<dbReference type="InterPro" id="IPR007012">
    <property type="entry name" value="PolA_pol_cen_dom"/>
</dbReference>
<dbReference type="Gene3D" id="1.10.1410.10">
    <property type="match status" value="1"/>
</dbReference>
<dbReference type="PANTHER" id="PTHR10682:SF23">
    <property type="entry name" value="POLYNUCLEOTIDE ADENYLYLTRANSFERASE"/>
    <property type="match status" value="1"/>
</dbReference>
<evidence type="ECO:0000256" key="6">
    <source>
        <dbReference type="ARBA" id="ARBA00022741"/>
    </source>
</evidence>
<keyword evidence="7" id="KW-0067">ATP-binding</keyword>
<evidence type="ECO:0000256" key="7">
    <source>
        <dbReference type="ARBA" id="ARBA00022840"/>
    </source>
</evidence>
<dbReference type="GO" id="GO:1990817">
    <property type="term" value="F:poly(A) RNA polymerase activity"/>
    <property type="evidence" value="ECO:0007669"/>
    <property type="project" value="UniProtKB-EC"/>
</dbReference>
<evidence type="ECO:0000259" key="10">
    <source>
        <dbReference type="Pfam" id="PF03372"/>
    </source>
</evidence>
<dbReference type="GO" id="GO:0003723">
    <property type="term" value="F:RNA binding"/>
    <property type="evidence" value="ECO:0007669"/>
    <property type="project" value="InterPro"/>
</dbReference>
<evidence type="ECO:0000259" key="12">
    <source>
        <dbReference type="Pfam" id="PF04928"/>
    </source>
</evidence>
<evidence type="ECO:0000256" key="1">
    <source>
        <dbReference type="ARBA" id="ARBA00004123"/>
    </source>
</evidence>